<dbReference type="Gene3D" id="1.20.1600.10">
    <property type="entry name" value="Outer membrane efflux proteins (OEP)"/>
    <property type="match status" value="1"/>
</dbReference>
<dbReference type="SUPFAM" id="SSF56954">
    <property type="entry name" value="Outer membrane efflux proteins (OEP)"/>
    <property type="match status" value="1"/>
</dbReference>
<dbReference type="Proteomes" id="UP000228987">
    <property type="component" value="Unassembled WGS sequence"/>
</dbReference>
<organism evidence="1 2">
    <name type="scientific">SAR86 cluster bacterium</name>
    <dbReference type="NCBI Taxonomy" id="2030880"/>
    <lineage>
        <taxon>Bacteria</taxon>
        <taxon>Pseudomonadati</taxon>
        <taxon>Pseudomonadota</taxon>
        <taxon>Gammaproteobacteria</taxon>
        <taxon>SAR86 cluster</taxon>
    </lineage>
</organism>
<proteinExistence type="predicted"/>
<name>A0A2A5CGN4_9GAMM</name>
<evidence type="ECO:0000313" key="1">
    <source>
        <dbReference type="EMBL" id="PCJ42661.1"/>
    </source>
</evidence>
<dbReference type="GO" id="GO:0015562">
    <property type="term" value="F:efflux transmembrane transporter activity"/>
    <property type="evidence" value="ECO:0007669"/>
    <property type="project" value="InterPro"/>
</dbReference>
<reference evidence="2" key="1">
    <citation type="submission" date="2017-08" db="EMBL/GenBank/DDBJ databases">
        <title>A dynamic microbial community with high functional redundancy inhabits the cold, oxic subseafloor aquifer.</title>
        <authorList>
            <person name="Tully B.J."/>
            <person name="Wheat C.G."/>
            <person name="Glazer B.T."/>
            <person name="Huber J.A."/>
        </authorList>
    </citation>
    <scope>NUCLEOTIDE SEQUENCE [LARGE SCALE GENOMIC DNA]</scope>
</reference>
<protein>
    <recommendedName>
        <fullName evidence="3">Transporter</fullName>
    </recommendedName>
</protein>
<evidence type="ECO:0000313" key="2">
    <source>
        <dbReference type="Proteomes" id="UP000228987"/>
    </source>
</evidence>
<accession>A0A2A5CGN4</accession>
<evidence type="ECO:0008006" key="3">
    <source>
        <dbReference type="Google" id="ProtNLM"/>
    </source>
</evidence>
<comment type="caution">
    <text evidence="1">The sequence shown here is derived from an EMBL/GenBank/DDBJ whole genome shotgun (WGS) entry which is preliminary data.</text>
</comment>
<sequence length="404" mass="45113">MLLLLSAPFSYGQQAGHEPLEKIATLSFNDIFISALNNAPEILERDVRRQQADSYAAIAGNWITNRPNFVIGYLDDALLGDIGQREIEYAIQLQLKRPGEFNNGRLLSESYQEQTSAWEQALQHYISGRVKSILADIAEAEALLSLELQATLNAGELLNITSILFAAGELARLDVMQAESLLLNQIQIELETEAMLVDAERAYETLTGLHSRPDYLYTEILTDEEDIRTTHPQLVYLQSGINLAAVNIQVSEAEARGAPIVSLGGRRQRADVFQNSNNSIALSLSIPFGANNIVASKVSSARREKVDAEVLYQNTLRELNLALHEVEHELFLTGEAMTIAEELSQLSEQRWQMSQTAFTQGEITLAQIIQSLQQRLSAQKQSQLLFLKRERLITEFNQTIGVML</sequence>
<gene>
    <name evidence="1" type="ORF">COA71_03920</name>
</gene>
<dbReference type="EMBL" id="NVWI01000002">
    <property type="protein sequence ID" value="PCJ42661.1"/>
    <property type="molecule type" value="Genomic_DNA"/>
</dbReference>
<dbReference type="AlphaFoldDB" id="A0A2A5CGN4"/>